<dbReference type="GO" id="GO:0005634">
    <property type="term" value="C:nucleus"/>
    <property type="evidence" value="ECO:0007669"/>
    <property type="project" value="TreeGrafter"/>
</dbReference>
<evidence type="ECO:0000259" key="1">
    <source>
        <dbReference type="Pfam" id="PF00117"/>
    </source>
</evidence>
<dbReference type="Proteomes" id="UP000310685">
    <property type="component" value="Unassembled WGS sequence"/>
</dbReference>
<dbReference type="CDD" id="cd01741">
    <property type="entry name" value="GATase1_1"/>
    <property type="match status" value="1"/>
</dbReference>
<name>A0A4T0M921_9BASI</name>
<dbReference type="PANTHER" id="PTHR42695:SF5">
    <property type="entry name" value="GLUTAMINE AMIDOTRANSFERASE YLR126C-RELATED"/>
    <property type="match status" value="1"/>
</dbReference>
<dbReference type="Proteomes" id="UP000307169">
    <property type="component" value="Unassembled WGS sequence"/>
</dbReference>
<gene>
    <name evidence="3" type="ORF">E3Q17_02381</name>
    <name evidence="2" type="ORF">E3Q22_00009</name>
</gene>
<evidence type="ECO:0000313" key="2">
    <source>
        <dbReference type="EMBL" id="TIB82688.1"/>
    </source>
</evidence>
<evidence type="ECO:0000313" key="4">
    <source>
        <dbReference type="Proteomes" id="UP000307169"/>
    </source>
</evidence>
<reference evidence="4 5" key="1">
    <citation type="submission" date="2019-03" db="EMBL/GenBank/DDBJ databases">
        <title>Sequencing 25 genomes of Wallemia mellicola.</title>
        <authorList>
            <person name="Gostincar C."/>
        </authorList>
    </citation>
    <scope>NUCLEOTIDE SEQUENCE [LARGE SCALE GENOMIC DNA]</scope>
    <source>
        <strain evidence="3 4">EXF-1262</strain>
        <strain evidence="2 5">EXF-6152</strain>
    </source>
</reference>
<dbReference type="Gene3D" id="3.40.50.880">
    <property type="match status" value="1"/>
</dbReference>
<dbReference type="PROSITE" id="PS51273">
    <property type="entry name" value="GATASE_TYPE_1"/>
    <property type="match status" value="1"/>
</dbReference>
<proteinExistence type="predicted"/>
<dbReference type="EMBL" id="SPRC01000001">
    <property type="protein sequence ID" value="TIB82688.1"/>
    <property type="molecule type" value="Genomic_DNA"/>
</dbReference>
<organism evidence="3 4">
    <name type="scientific">Wallemia mellicola</name>
    <dbReference type="NCBI Taxonomy" id="1708541"/>
    <lineage>
        <taxon>Eukaryota</taxon>
        <taxon>Fungi</taxon>
        <taxon>Dikarya</taxon>
        <taxon>Basidiomycota</taxon>
        <taxon>Wallemiomycotina</taxon>
        <taxon>Wallemiomycetes</taxon>
        <taxon>Wallemiales</taxon>
        <taxon>Wallemiaceae</taxon>
        <taxon>Wallemia</taxon>
    </lineage>
</organism>
<dbReference type="GO" id="GO:0005829">
    <property type="term" value="C:cytosol"/>
    <property type="evidence" value="ECO:0007669"/>
    <property type="project" value="TreeGrafter"/>
</dbReference>
<feature type="domain" description="Glutamine amidotransferase" evidence="1">
    <location>
        <begin position="45"/>
        <end position="191"/>
    </location>
</feature>
<keyword evidence="3" id="KW-0808">Transferase</keyword>
<dbReference type="EMBL" id="SPRH01000026">
    <property type="protein sequence ID" value="TIB99935.1"/>
    <property type="molecule type" value="Genomic_DNA"/>
</dbReference>
<protein>
    <submittedName>
        <fullName evidence="3">Class I glutamine amidotransferase-like protein</fullName>
    </submittedName>
</protein>
<dbReference type="Pfam" id="PF00117">
    <property type="entry name" value="GATase"/>
    <property type="match status" value="1"/>
</dbReference>
<evidence type="ECO:0000313" key="3">
    <source>
        <dbReference type="EMBL" id="TIB99935.1"/>
    </source>
</evidence>
<accession>A0A4T0M921</accession>
<dbReference type="InterPro" id="IPR017926">
    <property type="entry name" value="GATASE"/>
</dbReference>
<dbReference type="AlphaFoldDB" id="A0A4T0M921"/>
<dbReference type="PANTHER" id="PTHR42695">
    <property type="entry name" value="GLUTAMINE AMIDOTRANSFERASE YLR126C-RELATED"/>
    <property type="match status" value="1"/>
</dbReference>
<sequence>MVNRTLKICFLKADTLPYEAIKHHGEYEEVLQQLIKPLCNSSDVDVDLQISKYDVVERQYPKNIGTYDAVIISGSFADSSIDDKMWVLRLCGFLIMLHDEYPHIRQIGICFGMQVLARAFGPSKIVANPKGWEVGSTELKLTEVGKDLLNPDVTDKKDVLRLQQIHQDCVAAMPSQFELLASSERTPIQGLAKYYDDDTPRGFTNAPDVIPEGKFGHVHIIGLQGHPEWSGSIILSLIKEYEREGIFSTEYANEVSEIAKKPTDALHIGRALMKILGINTKKDDEKAI</sequence>
<dbReference type="SUPFAM" id="SSF52317">
    <property type="entry name" value="Class I glutamine amidotransferase-like"/>
    <property type="match status" value="1"/>
</dbReference>
<dbReference type="GO" id="GO:0016740">
    <property type="term" value="F:transferase activity"/>
    <property type="evidence" value="ECO:0007669"/>
    <property type="project" value="UniProtKB-KW"/>
</dbReference>
<evidence type="ECO:0000313" key="5">
    <source>
        <dbReference type="Proteomes" id="UP000310685"/>
    </source>
</evidence>
<dbReference type="InterPro" id="IPR044992">
    <property type="entry name" value="ChyE-like"/>
</dbReference>
<comment type="caution">
    <text evidence="3">The sequence shown here is derived from an EMBL/GenBank/DDBJ whole genome shotgun (WGS) entry which is preliminary data.</text>
</comment>
<keyword evidence="3" id="KW-0315">Glutamine amidotransferase</keyword>
<dbReference type="InterPro" id="IPR029062">
    <property type="entry name" value="Class_I_gatase-like"/>
</dbReference>